<evidence type="ECO:0000256" key="2">
    <source>
        <dbReference type="SAM" id="Phobius"/>
    </source>
</evidence>
<dbReference type="EMBL" id="JBEHCU010005108">
    <property type="protein sequence ID" value="KAL1400867.1"/>
    <property type="molecule type" value="Genomic_DNA"/>
</dbReference>
<keyword evidence="2" id="KW-0472">Membrane</keyword>
<feature type="transmembrane region" description="Helical" evidence="2">
    <location>
        <begin position="193"/>
        <end position="211"/>
    </location>
</feature>
<accession>A0ABD1DPN3</accession>
<evidence type="ECO:0000313" key="4">
    <source>
        <dbReference type="Proteomes" id="UP001562425"/>
    </source>
</evidence>
<sequence>MPVAATPQSRRNKTRTKTLLLRDIDYFSFHFTGFIPLASTMSSGYKHLYSCVTFILFMVVVNFYKNKIHQAREREASVRAKMRGSPQKLSSYQLHRRETTLDEEASIMYPGDYYADKIEAEFQRRFSNADSLLDRMLKEFPAKCRDMEVFYPAKQTKEHELKRFHIMEELLSPKKSRQPPLDPNLAQSNSSMYVFLSVLIILIIAAGVDIAKHIRANPRRQENIRRLSLQNYQALIREKQKQFRMMKQHCSQPSMSINRSIDETNFPPPFRAATKEDLDTKPPPPPLLRRQSVPIGLVQPPSAVSSLARPSLPGGGGKHLLRRPSMDSFGLADRGDGDTVKHANGSPTEMRRRVRMLHRH</sequence>
<keyword evidence="2" id="KW-1133">Transmembrane helix</keyword>
<reference evidence="3 4" key="1">
    <citation type="submission" date="2024-05" db="EMBL/GenBank/DDBJ databases">
        <title>Culex pipiens pipiens assembly and annotation.</title>
        <authorList>
            <person name="Alout H."/>
            <person name="Durand T."/>
        </authorList>
    </citation>
    <scope>NUCLEOTIDE SEQUENCE [LARGE SCALE GENOMIC DNA]</scope>
    <source>
        <strain evidence="3">HA-2024</strain>
        <tissue evidence="3">Whole body</tissue>
    </source>
</reference>
<proteinExistence type="predicted"/>
<comment type="caution">
    <text evidence="3">The sequence shown here is derived from an EMBL/GenBank/DDBJ whole genome shotgun (WGS) entry which is preliminary data.</text>
</comment>
<gene>
    <name evidence="3" type="ORF">pipiens_007084</name>
</gene>
<evidence type="ECO:0000256" key="1">
    <source>
        <dbReference type="SAM" id="MobiDB-lite"/>
    </source>
</evidence>
<feature type="region of interest" description="Disordered" evidence="1">
    <location>
        <begin position="303"/>
        <end position="360"/>
    </location>
</feature>
<evidence type="ECO:0000313" key="3">
    <source>
        <dbReference type="EMBL" id="KAL1400867.1"/>
    </source>
</evidence>
<feature type="transmembrane region" description="Helical" evidence="2">
    <location>
        <begin position="20"/>
        <end position="41"/>
    </location>
</feature>
<dbReference type="AlphaFoldDB" id="A0ABD1DPN3"/>
<organism evidence="3 4">
    <name type="scientific">Culex pipiens pipiens</name>
    <name type="common">Northern house mosquito</name>
    <dbReference type="NCBI Taxonomy" id="38569"/>
    <lineage>
        <taxon>Eukaryota</taxon>
        <taxon>Metazoa</taxon>
        <taxon>Ecdysozoa</taxon>
        <taxon>Arthropoda</taxon>
        <taxon>Hexapoda</taxon>
        <taxon>Insecta</taxon>
        <taxon>Pterygota</taxon>
        <taxon>Neoptera</taxon>
        <taxon>Endopterygota</taxon>
        <taxon>Diptera</taxon>
        <taxon>Nematocera</taxon>
        <taxon>Culicoidea</taxon>
        <taxon>Culicidae</taxon>
        <taxon>Culicinae</taxon>
        <taxon>Culicini</taxon>
        <taxon>Culex</taxon>
        <taxon>Culex</taxon>
    </lineage>
</organism>
<keyword evidence="2" id="KW-0812">Transmembrane</keyword>
<feature type="transmembrane region" description="Helical" evidence="2">
    <location>
        <begin position="47"/>
        <end position="64"/>
    </location>
</feature>
<keyword evidence="4" id="KW-1185">Reference proteome</keyword>
<feature type="region of interest" description="Disordered" evidence="1">
    <location>
        <begin position="269"/>
        <end position="291"/>
    </location>
</feature>
<name>A0ABD1DPN3_CULPP</name>
<protein>
    <submittedName>
        <fullName evidence="3">Uncharacterized protein</fullName>
    </submittedName>
</protein>
<dbReference type="Proteomes" id="UP001562425">
    <property type="component" value="Unassembled WGS sequence"/>
</dbReference>